<feature type="region of interest" description="Disordered" evidence="1">
    <location>
        <begin position="152"/>
        <end position="187"/>
    </location>
</feature>
<feature type="compositionally biased region" description="Basic residues" evidence="1">
    <location>
        <begin position="152"/>
        <end position="168"/>
    </location>
</feature>
<organism evidence="2 3">
    <name type="scientific">Rhizopus oryzae</name>
    <name type="common">Mucormycosis agent</name>
    <name type="synonym">Rhizopus arrhizus var. delemar</name>
    <dbReference type="NCBI Taxonomy" id="64495"/>
    <lineage>
        <taxon>Eukaryota</taxon>
        <taxon>Fungi</taxon>
        <taxon>Fungi incertae sedis</taxon>
        <taxon>Mucoromycota</taxon>
        <taxon>Mucoromycotina</taxon>
        <taxon>Mucoromycetes</taxon>
        <taxon>Mucorales</taxon>
        <taxon>Mucorineae</taxon>
        <taxon>Rhizopodaceae</taxon>
        <taxon>Rhizopus</taxon>
    </lineage>
</organism>
<comment type="caution">
    <text evidence="2">The sequence shown here is derived from an EMBL/GenBank/DDBJ whole genome shotgun (WGS) entry which is preliminary data.</text>
</comment>
<evidence type="ECO:0000256" key="1">
    <source>
        <dbReference type="SAM" id="MobiDB-lite"/>
    </source>
</evidence>
<dbReference type="Proteomes" id="UP000716291">
    <property type="component" value="Unassembled WGS sequence"/>
</dbReference>
<dbReference type="OrthoDB" id="5556225at2759"/>
<reference evidence="2" key="1">
    <citation type="journal article" date="2020" name="Microb. Genom.">
        <title>Genetic diversity of clinical and environmental Mucorales isolates obtained from an investigation of mucormycosis cases among solid organ transplant recipients.</title>
        <authorList>
            <person name="Nguyen M.H."/>
            <person name="Kaul D."/>
            <person name="Muto C."/>
            <person name="Cheng S.J."/>
            <person name="Richter R.A."/>
            <person name="Bruno V.M."/>
            <person name="Liu G."/>
            <person name="Beyhan S."/>
            <person name="Sundermann A.J."/>
            <person name="Mounaud S."/>
            <person name="Pasculle A.W."/>
            <person name="Nierman W.C."/>
            <person name="Driscoll E."/>
            <person name="Cumbie R."/>
            <person name="Clancy C.J."/>
            <person name="Dupont C.L."/>
        </authorList>
    </citation>
    <scope>NUCLEOTIDE SEQUENCE</scope>
    <source>
        <strain evidence="2">GL11</strain>
    </source>
</reference>
<feature type="compositionally biased region" description="Low complexity" evidence="1">
    <location>
        <begin position="169"/>
        <end position="178"/>
    </location>
</feature>
<evidence type="ECO:0000313" key="2">
    <source>
        <dbReference type="EMBL" id="KAG1301941.1"/>
    </source>
</evidence>
<dbReference type="AlphaFoldDB" id="A0A9P7BMR3"/>
<keyword evidence="3" id="KW-1185">Reference proteome</keyword>
<name>A0A9P7BMR3_RHIOR</name>
<proteinExistence type="predicted"/>
<gene>
    <name evidence="2" type="ORF">G6F64_011358</name>
</gene>
<dbReference type="EMBL" id="JAANQT010002727">
    <property type="protein sequence ID" value="KAG1301941.1"/>
    <property type="molecule type" value="Genomic_DNA"/>
</dbReference>
<accession>A0A9P7BMR3</accession>
<protein>
    <submittedName>
        <fullName evidence="2">Uncharacterized protein</fullName>
    </submittedName>
</protein>
<sequence>MNPSSFVNQQQADKWLAKKLREKFGDDAILILGNWSAGNVKYHEATRGVGMKRTLAKEGFQVYLLDEFRTSSLYPSCQNGEHEMFKKVQNPRPYRREKHPIVDRHDLKVVTSTIEAIIKFPLRRLWNSDMAATLNFRHILFSLRANGERPKRFCKSKKPLSTGSKRKNMSSSSASTSRPTKRPNNPL</sequence>
<evidence type="ECO:0000313" key="3">
    <source>
        <dbReference type="Proteomes" id="UP000716291"/>
    </source>
</evidence>